<proteinExistence type="predicted"/>
<dbReference type="RefSeq" id="WP_164612697.1">
    <property type="nucleotide sequence ID" value="NZ_JAAIKE010000004.1"/>
</dbReference>
<keyword evidence="2" id="KW-1185">Reference proteome</keyword>
<sequence length="89" mass="9762">MRLDEADPKGLVRESYRIEGITGGECRSIFIDWALSLRPGVESAEALRVVLAEYGMAAPEHPMTRVLTEALTAPEPPRRRGGRAARVGM</sequence>
<name>A0A6B3RVR9_9RHOB</name>
<gene>
    <name evidence="1" type="ORF">G3572_13380</name>
</gene>
<dbReference type="AlphaFoldDB" id="A0A6B3RVR9"/>
<accession>A0A6B3RVR9</accession>
<reference evidence="1 2" key="1">
    <citation type="submission" date="2020-02" db="EMBL/GenBank/DDBJ databases">
        <title>Rhodobacter algicola sp. nov., isolated from microalga culture.</title>
        <authorList>
            <person name="Park C.-Y."/>
        </authorList>
    </citation>
    <scope>NUCLEOTIDE SEQUENCE [LARGE SCALE GENOMIC DNA]</scope>
    <source>
        <strain evidence="1 2">ETT8</strain>
    </source>
</reference>
<organism evidence="1 2">
    <name type="scientific">Pseudotabrizicola algicola</name>
    <dbReference type="NCBI Taxonomy" id="2709381"/>
    <lineage>
        <taxon>Bacteria</taxon>
        <taxon>Pseudomonadati</taxon>
        <taxon>Pseudomonadota</taxon>
        <taxon>Alphaproteobacteria</taxon>
        <taxon>Rhodobacterales</taxon>
        <taxon>Paracoccaceae</taxon>
        <taxon>Pseudotabrizicola</taxon>
    </lineage>
</organism>
<evidence type="ECO:0000313" key="1">
    <source>
        <dbReference type="EMBL" id="NEX47202.1"/>
    </source>
</evidence>
<dbReference type="Proteomes" id="UP000481421">
    <property type="component" value="Unassembled WGS sequence"/>
</dbReference>
<dbReference type="EMBL" id="JAAIKE010000004">
    <property type="protein sequence ID" value="NEX47202.1"/>
    <property type="molecule type" value="Genomic_DNA"/>
</dbReference>
<evidence type="ECO:0000313" key="2">
    <source>
        <dbReference type="Proteomes" id="UP000481421"/>
    </source>
</evidence>
<comment type="caution">
    <text evidence="1">The sequence shown here is derived from an EMBL/GenBank/DDBJ whole genome shotgun (WGS) entry which is preliminary data.</text>
</comment>
<protein>
    <submittedName>
        <fullName evidence="1">Uncharacterized protein</fullName>
    </submittedName>
</protein>